<feature type="region of interest" description="Disordered" evidence="1">
    <location>
        <begin position="137"/>
        <end position="157"/>
    </location>
</feature>
<feature type="compositionally biased region" description="Polar residues" evidence="1">
    <location>
        <begin position="1"/>
        <end position="19"/>
    </location>
</feature>
<accession>A0A8S3SQN6</accession>
<evidence type="ECO:0000313" key="3">
    <source>
        <dbReference type="Proteomes" id="UP000683360"/>
    </source>
</evidence>
<protein>
    <submittedName>
        <fullName evidence="2">Uncharacterized protein</fullName>
    </submittedName>
</protein>
<dbReference type="OrthoDB" id="10457297at2759"/>
<reference evidence="2" key="1">
    <citation type="submission" date="2021-03" db="EMBL/GenBank/DDBJ databases">
        <authorList>
            <person name="Bekaert M."/>
        </authorList>
    </citation>
    <scope>NUCLEOTIDE SEQUENCE</scope>
</reference>
<keyword evidence="3" id="KW-1185">Reference proteome</keyword>
<organism evidence="2 3">
    <name type="scientific">Mytilus edulis</name>
    <name type="common">Blue mussel</name>
    <dbReference type="NCBI Taxonomy" id="6550"/>
    <lineage>
        <taxon>Eukaryota</taxon>
        <taxon>Metazoa</taxon>
        <taxon>Spiralia</taxon>
        <taxon>Lophotrochozoa</taxon>
        <taxon>Mollusca</taxon>
        <taxon>Bivalvia</taxon>
        <taxon>Autobranchia</taxon>
        <taxon>Pteriomorphia</taxon>
        <taxon>Mytilida</taxon>
        <taxon>Mytiloidea</taxon>
        <taxon>Mytilidae</taxon>
        <taxon>Mytilinae</taxon>
        <taxon>Mytilus</taxon>
    </lineage>
</organism>
<dbReference type="AlphaFoldDB" id="A0A8S3SQN6"/>
<gene>
    <name evidence="2" type="ORF">MEDL_35804</name>
</gene>
<feature type="compositionally biased region" description="Polar residues" evidence="1">
    <location>
        <begin position="52"/>
        <end position="68"/>
    </location>
</feature>
<sequence length="174" mass="18959">MSSCSSIISPNKVSNNSCTRVSVRKSSKSIKRSVVSSKCSQSSIKEVRRSICKSTTKGSPNTIKQSRNSVRKASKSSNNSILSKNVNRKCRPANLSIGGTANDLDFSYSNIQPPKSAPPRKSEPIFFSRKISSRLNGTSSLSDIQDGESLENDRAAPREIRESVRTLSILSDTM</sequence>
<evidence type="ECO:0000313" key="2">
    <source>
        <dbReference type="EMBL" id="CAG2222439.1"/>
    </source>
</evidence>
<name>A0A8S3SQN6_MYTED</name>
<proteinExistence type="predicted"/>
<dbReference type="Proteomes" id="UP000683360">
    <property type="component" value="Unassembled WGS sequence"/>
</dbReference>
<evidence type="ECO:0000256" key="1">
    <source>
        <dbReference type="SAM" id="MobiDB-lite"/>
    </source>
</evidence>
<feature type="region of interest" description="Disordered" evidence="1">
    <location>
        <begin position="1"/>
        <end position="25"/>
    </location>
</feature>
<feature type="region of interest" description="Disordered" evidence="1">
    <location>
        <begin position="51"/>
        <end position="85"/>
    </location>
</feature>
<dbReference type="EMBL" id="CAJPWZ010001753">
    <property type="protein sequence ID" value="CAG2222439.1"/>
    <property type="molecule type" value="Genomic_DNA"/>
</dbReference>
<comment type="caution">
    <text evidence="2">The sequence shown here is derived from an EMBL/GenBank/DDBJ whole genome shotgun (WGS) entry which is preliminary data.</text>
</comment>
<feature type="compositionally biased region" description="Low complexity" evidence="1">
    <location>
        <begin position="75"/>
        <end position="85"/>
    </location>
</feature>